<feature type="coiled-coil region" evidence="1">
    <location>
        <begin position="443"/>
        <end position="506"/>
    </location>
</feature>
<evidence type="ECO:0000313" key="4">
    <source>
        <dbReference type="Proteomes" id="UP000249056"/>
    </source>
</evidence>
<keyword evidence="4" id="KW-1185">Reference proteome</keyword>
<proteinExistence type="predicted"/>
<feature type="compositionally biased region" description="Basic and acidic residues" evidence="2">
    <location>
        <begin position="1070"/>
        <end position="1092"/>
    </location>
</feature>
<feature type="compositionally biased region" description="Basic and acidic residues" evidence="2">
    <location>
        <begin position="628"/>
        <end position="641"/>
    </location>
</feature>
<feature type="region of interest" description="Disordered" evidence="2">
    <location>
        <begin position="529"/>
        <end position="560"/>
    </location>
</feature>
<protein>
    <submittedName>
        <fullName evidence="3">Uncharacterized protein</fullName>
    </submittedName>
</protein>
<gene>
    <name evidence="3" type="ORF">DID88_002081</name>
</gene>
<dbReference type="EMBL" id="QKRW01000015">
    <property type="protein sequence ID" value="RAL64188.1"/>
    <property type="molecule type" value="Genomic_DNA"/>
</dbReference>
<evidence type="ECO:0000313" key="3">
    <source>
        <dbReference type="EMBL" id="RAL64188.1"/>
    </source>
</evidence>
<feature type="compositionally biased region" description="Polar residues" evidence="2">
    <location>
        <begin position="14"/>
        <end position="29"/>
    </location>
</feature>
<feature type="region of interest" description="Disordered" evidence="2">
    <location>
        <begin position="628"/>
        <end position="778"/>
    </location>
</feature>
<sequence length="1293" mass="147924">MTDRKRRPGRKNAETSPSRHTSGIPTTETTPKEDLSGTIQDPDARSPTTAPGGNLPGPDLPRTEEGELDFSSIGRSEFRGRAEAHGRGRGRCEAGASQGDDGGEEELGEDAEGGGGEEGDSWEDVGRGERGARERPPRVRVRGVEGGTLLSNLSERSSGCERGEKDEGEKKLDGGGVDDYEDDLYGASPVRPSPPNEDEDDLYGASPVRPSPPNILPAKQGDEQEKEQGKEKERQPDNEAEDEDDLYGASPVRPGPPNILPAKQGDEQEKEQGKEKERQPDNEAEDEDDLYGASPVRPGPPKVLQAKKEDTGEKKKEQEKRPEDKKSGVAFGKPKSPKVSSVKEQGSLWSRFFSRAQKSSPTKSEKYRRLAANETTELTEKEKFDYWMKDELSSPRAFVADEKEWQKEMELLYAREKHIAQLQQAKADASVMISQGDKEHRERQQLEEMINQCDLHLQEAEELEDKRQRRRSLQASLDLETSPNFIAKFNDQLRDLNGKIEDGEKKEKMRLKPWVDVSPDWSARLQKAADMTPSERAASSTGRGLHAPARPPGQLKQSPAERALRLQWAAEDSPHEDELLEIQTYSDKTERDVAWELAMRKRQSVLLARHKILSDLWTKQAEEMRADRESAWLESKGEKRIPSSGPQSRVASIKQSKALREGTGESGAGQPDILSDKQKREKKDEEDKKKEVVRKEVEGSKKISGTESEDAGRLGERHRLGKRGIFNTSGLRQMPEMEAGSSPMRKKSLDVISKPSEKAAPESRNSTTPEKALSPFRAIKSISPLQAGRKKPEFHADSEVSESVEMVDLDMMRKLVDAVAKPIWIGVEGAAENVAAMERRATRIREAKERLALAAKEEVEKKKKEQGEKEGGEEEKLSFKEMMKKLKRERAERQEKEQKRQMLELERRKKEEEDMAVEREEKKERQEKEKKDERKKREAYIWTEREISTKKDELKRQERENEEIIESEEREERERKAKAENEVKERTERAKRKLKEDYEREMKELRDSKRDDQARRDRKEQYEKEAEERSKRQREENEQRKIKEAEVKARREREQQARRELIRNAKKRYAGRERREKEAEERENAERQRLIDDEFDSDDEEQYGPIEQHFLKYFIRVLSWFKRRDPESTETESSVNSRGSLYSVLESPDNSLDSKTTSFGNPPPETIDPNSPPDSPSWLRDHGPDLPTLDYIHLHLTIFSSPDQRHPNPSTPIYYATYSNVPLWWNVSQLKRFLGRGSVRSEALHGRVETFPSCVGWVKEDGKAIEEGDAEEKKMRLRVAGRQLKSGGRDIEG</sequence>
<feature type="compositionally biased region" description="Polar residues" evidence="2">
    <location>
        <begin position="1148"/>
        <end position="1160"/>
    </location>
</feature>
<feature type="compositionally biased region" description="Acidic residues" evidence="2">
    <location>
        <begin position="960"/>
        <end position="969"/>
    </location>
</feature>
<feature type="region of interest" description="Disordered" evidence="2">
    <location>
        <begin position="857"/>
        <end position="1100"/>
    </location>
</feature>
<feature type="compositionally biased region" description="Basic residues" evidence="2">
    <location>
        <begin position="1"/>
        <end position="10"/>
    </location>
</feature>
<feature type="compositionally biased region" description="Basic and acidic residues" evidence="2">
    <location>
        <begin position="124"/>
        <end position="137"/>
    </location>
</feature>
<feature type="region of interest" description="Disordered" evidence="2">
    <location>
        <begin position="1127"/>
        <end position="1182"/>
    </location>
</feature>
<keyword evidence="1" id="KW-0175">Coiled coil</keyword>
<feature type="compositionally biased region" description="Basic and acidic residues" evidence="2">
    <location>
        <begin position="220"/>
        <end position="237"/>
    </location>
</feature>
<feature type="compositionally biased region" description="Polar residues" evidence="2">
    <location>
        <begin position="1131"/>
        <end position="1140"/>
    </location>
</feature>
<reference evidence="3 4" key="1">
    <citation type="submission" date="2018-06" db="EMBL/GenBank/DDBJ databases">
        <title>Genome Sequence of the Brown Rot Fungal Pathogen Monilinia fructigena.</title>
        <authorList>
            <person name="Landi L."/>
            <person name="De Miccolis Angelini R.M."/>
            <person name="Pollastro S."/>
            <person name="Abate D."/>
            <person name="Faretra F."/>
            <person name="Romanazzi G."/>
        </authorList>
    </citation>
    <scope>NUCLEOTIDE SEQUENCE [LARGE SCALE GENOMIC DNA]</scope>
    <source>
        <strain evidence="3 4">Mfrg269</strain>
    </source>
</reference>
<feature type="compositionally biased region" description="Basic and acidic residues" evidence="2">
    <location>
        <begin position="970"/>
        <end position="1063"/>
    </location>
</feature>
<feature type="compositionally biased region" description="Basic and acidic residues" evidence="2">
    <location>
        <begin position="857"/>
        <end position="959"/>
    </location>
</feature>
<feature type="compositionally biased region" description="Basic and acidic residues" evidence="2">
    <location>
        <begin position="264"/>
        <end position="281"/>
    </location>
</feature>
<name>A0A395IWT9_9HELO</name>
<comment type="caution">
    <text evidence="3">The sequence shown here is derived from an EMBL/GenBank/DDBJ whole genome shotgun (WGS) entry which is preliminary data.</text>
</comment>
<feature type="compositionally biased region" description="Basic and acidic residues" evidence="2">
    <location>
        <begin position="76"/>
        <end position="92"/>
    </location>
</feature>
<evidence type="ECO:0000256" key="2">
    <source>
        <dbReference type="SAM" id="MobiDB-lite"/>
    </source>
</evidence>
<organism evidence="3 4">
    <name type="scientific">Monilinia fructigena</name>
    <dbReference type="NCBI Taxonomy" id="38457"/>
    <lineage>
        <taxon>Eukaryota</taxon>
        <taxon>Fungi</taxon>
        <taxon>Dikarya</taxon>
        <taxon>Ascomycota</taxon>
        <taxon>Pezizomycotina</taxon>
        <taxon>Leotiomycetes</taxon>
        <taxon>Helotiales</taxon>
        <taxon>Sclerotiniaceae</taxon>
        <taxon>Monilinia</taxon>
    </lineage>
</organism>
<feature type="region of interest" description="Disordered" evidence="2">
    <location>
        <begin position="1"/>
        <end position="344"/>
    </location>
</feature>
<dbReference type="Proteomes" id="UP000249056">
    <property type="component" value="Unassembled WGS sequence"/>
</dbReference>
<feature type="compositionally biased region" description="Pro residues" evidence="2">
    <location>
        <begin position="1161"/>
        <end position="1175"/>
    </location>
</feature>
<feature type="compositionally biased region" description="Basic and acidic residues" evidence="2">
    <location>
        <begin position="306"/>
        <end position="327"/>
    </location>
</feature>
<evidence type="ECO:0000256" key="1">
    <source>
        <dbReference type="SAM" id="Coils"/>
    </source>
</evidence>
<feature type="compositionally biased region" description="Basic and acidic residues" evidence="2">
    <location>
        <begin position="158"/>
        <end position="173"/>
    </location>
</feature>
<feature type="compositionally biased region" description="Basic and acidic residues" evidence="2">
    <location>
        <begin position="674"/>
        <end position="701"/>
    </location>
</feature>
<feature type="compositionally biased region" description="Acidic residues" evidence="2">
    <location>
        <begin position="101"/>
        <end position="123"/>
    </location>
</feature>
<feature type="compositionally biased region" description="Low complexity" evidence="2">
    <location>
        <begin position="333"/>
        <end position="343"/>
    </location>
</feature>
<feature type="compositionally biased region" description="Polar residues" evidence="2">
    <location>
        <begin position="644"/>
        <end position="655"/>
    </location>
</feature>
<dbReference type="OrthoDB" id="3558403at2759"/>
<accession>A0A395IWT9</accession>